<dbReference type="GO" id="GO:0004930">
    <property type="term" value="F:G protein-coupled receptor activity"/>
    <property type="evidence" value="ECO:0007669"/>
    <property type="project" value="InterPro"/>
</dbReference>
<feature type="region of interest" description="Disordered" evidence="8">
    <location>
        <begin position="255"/>
        <end position="352"/>
    </location>
</feature>
<keyword evidence="4 9" id="KW-0812">Transmembrane</keyword>
<dbReference type="InterPro" id="IPR000276">
    <property type="entry name" value="GPCR_Rhodpsn"/>
</dbReference>
<evidence type="ECO:0000256" key="7">
    <source>
        <dbReference type="ARBA" id="ARBA00023170"/>
    </source>
</evidence>
<dbReference type="Proteomes" id="UP000708208">
    <property type="component" value="Unassembled WGS sequence"/>
</dbReference>
<dbReference type="EMBL" id="CAJVCH010028733">
    <property type="protein sequence ID" value="CAG7704875.1"/>
    <property type="molecule type" value="Genomic_DNA"/>
</dbReference>
<dbReference type="Pfam" id="PF00001">
    <property type="entry name" value="7tm_1"/>
    <property type="match status" value="1"/>
</dbReference>
<evidence type="ECO:0000313" key="12">
    <source>
        <dbReference type="Proteomes" id="UP000708208"/>
    </source>
</evidence>
<dbReference type="OrthoDB" id="5987909at2759"/>
<keyword evidence="5 9" id="KW-1133">Transmembrane helix</keyword>
<protein>
    <recommendedName>
        <fullName evidence="10">G-protein coupled receptors family 1 profile domain-containing protein</fullName>
    </recommendedName>
</protein>
<feature type="transmembrane region" description="Helical" evidence="9">
    <location>
        <begin position="93"/>
        <end position="113"/>
    </location>
</feature>
<evidence type="ECO:0000256" key="6">
    <source>
        <dbReference type="ARBA" id="ARBA00023136"/>
    </source>
</evidence>
<evidence type="ECO:0000256" key="5">
    <source>
        <dbReference type="ARBA" id="ARBA00022989"/>
    </source>
</evidence>
<feature type="transmembrane region" description="Helical" evidence="9">
    <location>
        <begin position="42"/>
        <end position="62"/>
    </location>
</feature>
<dbReference type="GO" id="GO:0042277">
    <property type="term" value="F:peptide binding"/>
    <property type="evidence" value="ECO:0007669"/>
    <property type="project" value="TreeGrafter"/>
</dbReference>
<feature type="transmembrane region" description="Helical" evidence="9">
    <location>
        <begin position="191"/>
        <end position="213"/>
    </location>
</feature>
<accession>A0A8J2J5V9</accession>
<dbReference type="PANTHER" id="PTHR24241:SF117">
    <property type="entry name" value="G-PROTEIN COUPLED RECEPTORS FAMILY 1 PROFILE DOMAIN-CONTAINING PROTEIN"/>
    <property type="match status" value="1"/>
</dbReference>
<organism evidence="11 12">
    <name type="scientific">Allacma fusca</name>
    <dbReference type="NCBI Taxonomy" id="39272"/>
    <lineage>
        <taxon>Eukaryota</taxon>
        <taxon>Metazoa</taxon>
        <taxon>Ecdysozoa</taxon>
        <taxon>Arthropoda</taxon>
        <taxon>Hexapoda</taxon>
        <taxon>Collembola</taxon>
        <taxon>Symphypleona</taxon>
        <taxon>Sminthuridae</taxon>
        <taxon>Allacma</taxon>
    </lineage>
</organism>
<keyword evidence="3" id="KW-1003">Cell membrane</keyword>
<sequence length="352" mass="40042">MYTQVVTLSSTTYILMAMSWDRYKAICCPLDFNPSPSKARKVVAAAWLTALIFAIPNLFIYIQVEDFNEDGTTSVFYCHSAGYTANWQKKLNFIWLTCSVLIFPALWIAYCYFSVARVVWQQGNCQKMASIDGFTLLRKTCDIRVIPRAKIKTMKMSLTIVITFVVCWTPYFVVYNIRIFSDYKLSIPDSLMVLAETLALMSSAVNPIIYGCFNLRIRQGLQEACCFNLNVHSDKSRLSEPSGSTSSTVRFKSVRRENTCNGRAKRKQPNGDKGFEFARSTRHIQNKRSQTLQKLQAQEGCRDNHRALTNPFRSSTKRRNMHLNDNAFPASTHELQAPPTKSEENGVTSTTT</sequence>
<feature type="compositionally biased region" description="Polar residues" evidence="8">
    <location>
        <begin position="287"/>
        <end position="296"/>
    </location>
</feature>
<evidence type="ECO:0000256" key="8">
    <source>
        <dbReference type="SAM" id="MobiDB-lite"/>
    </source>
</evidence>
<feature type="domain" description="G-protein coupled receptors family 1 profile" evidence="10">
    <location>
        <begin position="1"/>
        <end position="210"/>
    </location>
</feature>
<evidence type="ECO:0000256" key="3">
    <source>
        <dbReference type="ARBA" id="ARBA00022475"/>
    </source>
</evidence>
<evidence type="ECO:0000313" key="11">
    <source>
        <dbReference type="EMBL" id="CAG7704875.1"/>
    </source>
</evidence>
<dbReference type="SUPFAM" id="SSF81321">
    <property type="entry name" value="Family A G protein-coupled receptor-like"/>
    <property type="match status" value="1"/>
</dbReference>
<dbReference type="PANTHER" id="PTHR24241">
    <property type="entry name" value="NEUROPEPTIDE RECEPTOR-RELATED G-PROTEIN COUPLED RECEPTOR"/>
    <property type="match status" value="1"/>
</dbReference>
<dbReference type="InterPro" id="IPR017452">
    <property type="entry name" value="GPCR_Rhodpsn_7TM"/>
</dbReference>
<keyword evidence="7" id="KW-0675">Receptor</keyword>
<evidence type="ECO:0000259" key="10">
    <source>
        <dbReference type="PROSITE" id="PS50262"/>
    </source>
</evidence>
<keyword evidence="12" id="KW-1185">Reference proteome</keyword>
<dbReference type="AlphaFoldDB" id="A0A8J2J5V9"/>
<name>A0A8J2J5V9_9HEXA</name>
<evidence type="ECO:0000256" key="4">
    <source>
        <dbReference type="ARBA" id="ARBA00022692"/>
    </source>
</evidence>
<reference evidence="11" key="1">
    <citation type="submission" date="2021-06" db="EMBL/GenBank/DDBJ databases">
        <authorList>
            <person name="Hodson N. C."/>
            <person name="Mongue J. A."/>
            <person name="Jaron S. K."/>
        </authorList>
    </citation>
    <scope>NUCLEOTIDE SEQUENCE</scope>
</reference>
<feature type="transmembrane region" description="Helical" evidence="9">
    <location>
        <begin position="158"/>
        <end position="179"/>
    </location>
</feature>
<evidence type="ECO:0000256" key="9">
    <source>
        <dbReference type="SAM" id="Phobius"/>
    </source>
</evidence>
<gene>
    <name evidence="11" type="ORF">AFUS01_LOCUS4598</name>
</gene>
<dbReference type="GO" id="GO:0032870">
    <property type="term" value="P:cellular response to hormone stimulus"/>
    <property type="evidence" value="ECO:0007669"/>
    <property type="project" value="TreeGrafter"/>
</dbReference>
<dbReference type="GO" id="GO:0005886">
    <property type="term" value="C:plasma membrane"/>
    <property type="evidence" value="ECO:0007669"/>
    <property type="project" value="UniProtKB-SubCell"/>
</dbReference>
<comment type="caution">
    <text evidence="11">The sequence shown here is derived from an EMBL/GenBank/DDBJ whole genome shotgun (WGS) entry which is preliminary data.</text>
</comment>
<proteinExistence type="inferred from homology"/>
<dbReference type="PROSITE" id="PS50262">
    <property type="entry name" value="G_PROTEIN_RECEP_F1_2"/>
    <property type="match status" value="1"/>
</dbReference>
<evidence type="ECO:0000256" key="1">
    <source>
        <dbReference type="ARBA" id="ARBA00004651"/>
    </source>
</evidence>
<evidence type="ECO:0000256" key="2">
    <source>
        <dbReference type="ARBA" id="ARBA00010663"/>
    </source>
</evidence>
<keyword evidence="6 9" id="KW-0472">Membrane</keyword>
<comment type="similarity">
    <text evidence="2">Belongs to the G-protein coupled receptor 1 family.</text>
</comment>
<comment type="subcellular location">
    <subcellularLocation>
        <location evidence="1">Cell membrane</location>
        <topology evidence="1">Multi-pass membrane protein</topology>
    </subcellularLocation>
</comment>
<dbReference type="PROSITE" id="PS00237">
    <property type="entry name" value="G_PROTEIN_RECEP_F1_1"/>
    <property type="match status" value="1"/>
</dbReference>